<dbReference type="GO" id="GO:0003677">
    <property type="term" value="F:DNA binding"/>
    <property type="evidence" value="ECO:0007669"/>
    <property type="project" value="UniProtKB-KW"/>
</dbReference>
<organism evidence="5 6">
    <name type="scientific">Halotalea alkalilenta</name>
    <dbReference type="NCBI Taxonomy" id="376489"/>
    <lineage>
        <taxon>Bacteria</taxon>
        <taxon>Pseudomonadati</taxon>
        <taxon>Pseudomonadota</taxon>
        <taxon>Gammaproteobacteria</taxon>
        <taxon>Oceanospirillales</taxon>
        <taxon>Halomonadaceae</taxon>
        <taxon>Halotalea</taxon>
    </lineage>
</organism>
<dbReference type="InterPro" id="IPR050397">
    <property type="entry name" value="Env_Response_Regulators"/>
</dbReference>
<dbReference type="AlphaFoldDB" id="A0A172YD68"/>
<dbReference type="PRINTS" id="PR00034">
    <property type="entry name" value="HTHCRP"/>
</dbReference>
<dbReference type="STRING" id="376489.A5892_06745"/>
<dbReference type="InterPro" id="IPR012318">
    <property type="entry name" value="HTH_CRP"/>
</dbReference>
<evidence type="ECO:0000256" key="3">
    <source>
        <dbReference type="ARBA" id="ARBA00023163"/>
    </source>
</evidence>
<evidence type="ECO:0000256" key="2">
    <source>
        <dbReference type="ARBA" id="ARBA00023125"/>
    </source>
</evidence>
<dbReference type="Gene3D" id="1.10.10.10">
    <property type="entry name" value="Winged helix-like DNA-binding domain superfamily/Winged helix DNA-binding domain"/>
    <property type="match status" value="1"/>
</dbReference>
<gene>
    <name evidence="5" type="ORF">A5892_06745</name>
</gene>
<dbReference type="InterPro" id="IPR014710">
    <property type="entry name" value="RmlC-like_jellyroll"/>
</dbReference>
<reference evidence="5 6" key="1">
    <citation type="submission" date="2016-04" db="EMBL/GenBank/DDBJ databases">
        <title>Complete Genome Sequence of Halotalea alkalilenta IHB B 13600.</title>
        <authorList>
            <person name="Swarnkar M.K."/>
            <person name="Sharma A."/>
            <person name="Kaushal K."/>
            <person name="Soni R."/>
            <person name="Rana S."/>
            <person name="Singh A.K."/>
            <person name="Gulati A."/>
        </authorList>
    </citation>
    <scope>NUCLEOTIDE SEQUENCE [LARGE SCALE GENOMIC DNA]</scope>
    <source>
        <strain evidence="5 6">IHB B 13600</strain>
    </source>
</reference>
<dbReference type="SMART" id="SM00100">
    <property type="entry name" value="cNMP"/>
    <property type="match status" value="1"/>
</dbReference>
<dbReference type="GO" id="GO:0005829">
    <property type="term" value="C:cytosol"/>
    <property type="evidence" value="ECO:0007669"/>
    <property type="project" value="TreeGrafter"/>
</dbReference>
<dbReference type="PROSITE" id="PS51063">
    <property type="entry name" value="HTH_CRP_2"/>
    <property type="match status" value="1"/>
</dbReference>
<dbReference type="CDD" id="cd00092">
    <property type="entry name" value="HTH_CRP"/>
    <property type="match status" value="1"/>
</dbReference>
<dbReference type="InterPro" id="IPR000595">
    <property type="entry name" value="cNMP-bd_dom"/>
</dbReference>
<dbReference type="PANTHER" id="PTHR24567:SF28">
    <property type="entry name" value="LISTERIOLYSIN REGULATORY PROTEIN"/>
    <property type="match status" value="1"/>
</dbReference>
<dbReference type="EMBL" id="CP015243">
    <property type="protein sequence ID" value="ANF57199.1"/>
    <property type="molecule type" value="Genomic_DNA"/>
</dbReference>
<dbReference type="GO" id="GO:0003700">
    <property type="term" value="F:DNA-binding transcription factor activity"/>
    <property type="evidence" value="ECO:0007669"/>
    <property type="project" value="InterPro"/>
</dbReference>
<sequence length="249" mass="27856">MNSSLDHANEFMPSIYAAPVFKTLLCARKELLSPRQKAEIKKHSKLTRIDQGVVVYEEGEEASYVWNIAQGLIETYHLLPQGTRRITSFLFPGDLLGLMENGFYVSTARTVQPVVAFQIPIQVLSELALSDSQLSAALLTKLCQDLREAQRHIICISQKDAAPRLATFILWLCTIYGNDVEPPKELSLPLARHQIAEYLGLTTESVSRAFHLLESSKAIMRRTPRLISILDMEKLRGFSTLEVGSGILS</sequence>
<dbReference type="RefSeq" id="WP_064122153.1">
    <property type="nucleotide sequence ID" value="NZ_CP015243.1"/>
</dbReference>
<evidence type="ECO:0000259" key="4">
    <source>
        <dbReference type="PROSITE" id="PS51063"/>
    </source>
</evidence>
<dbReference type="InterPro" id="IPR018335">
    <property type="entry name" value="Tscrpt_reg_HTH_Crp-type_CS"/>
</dbReference>
<accession>A0A172YD68</accession>
<dbReference type="SUPFAM" id="SSF46785">
    <property type="entry name" value="Winged helix' DNA-binding domain"/>
    <property type="match status" value="1"/>
</dbReference>
<dbReference type="CDD" id="cd00038">
    <property type="entry name" value="CAP_ED"/>
    <property type="match status" value="1"/>
</dbReference>
<evidence type="ECO:0000256" key="1">
    <source>
        <dbReference type="ARBA" id="ARBA00023015"/>
    </source>
</evidence>
<feature type="domain" description="HTH crp-type" evidence="4">
    <location>
        <begin position="159"/>
        <end position="233"/>
    </location>
</feature>
<evidence type="ECO:0000313" key="6">
    <source>
        <dbReference type="Proteomes" id="UP000077875"/>
    </source>
</evidence>
<dbReference type="Pfam" id="PF00027">
    <property type="entry name" value="cNMP_binding"/>
    <property type="match status" value="1"/>
</dbReference>
<proteinExistence type="predicted"/>
<dbReference type="Gene3D" id="2.60.120.10">
    <property type="entry name" value="Jelly Rolls"/>
    <property type="match status" value="1"/>
</dbReference>
<name>A0A172YD68_9GAMM</name>
<keyword evidence="6" id="KW-1185">Reference proteome</keyword>
<dbReference type="PANTHER" id="PTHR24567">
    <property type="entry name" value="CRP FAMILY TRANSCRIPTIONAL REGULATORY PROTEIN"/>
    <property type="match status" value="1"/>
</dbReference>
<dbReference type="Pfam" id="PF13545">
    <property type="entry name" value="HTH_Crp_2"/>
    <property type="match status" value="1"/>
</dbReference>
<dbReference type="KEGG" id="haa:A5892_06745"/>
<keyword evidence="1" id="KW-0805">Transcription regulation</keyword>
<dbReference type="SMART" id="SM00419">
    <property type="entry name" value="HTH_CRP"/>
    <property type="match status" value="1"/>
</dbReference>
<dbReference type="Proteomes" id="UP000077875">
    <property type="component" value="Chromosome"/>
</dbReference>
<keyword evidence="3" id="KW-0804">Transcription</keyword>
<dbReference type="InterPro" id="IPR036388">
    <property type="entry name" value="WH-like_DNA-bd_sf"/>
</dbReference>
<protein>
    <recommendedName>
        <fullName evidence="4">HTH crp-type domain-containing protein</fullName>
    </recommendedName>
</protein>
<dbReference type="InterPro" id="IPR018490">
    <property type="entry name" value="cNMP-bd_dom_sf"/>
</dbReference>
<dbReference type="InterPro" id="IPR036390">
    <property type="entry name" value="WH_DNA-bd_sf"/>
</dbReference>
<keyword evidence="2" id="KW-0238">DNA-binding</keyword>
<dbReference type="PROSITE" id="PS00042">
    <property type="entry name" value="HTH_CRP_1"/>
    <property type="match status" value="1"/>
</dbReference>
<evidence type="ECO:0000313" key="5">
    <source>
        <dbReference type="EMBL" id="ANF57199.1"/>
    </source>
</evidence>
<dbReference type="SUPFAM" id="SSF51206">
    <property type="entry name" value="cAMP-binding domain-like"/>
    <property type="match status" value="1"/>
</dbReference>